<accession>X1KPQ5</accession>
<proteinExistence type="predicted"/>
<organism evidence="1">
    <name type="scientific">marine sediment metagenome</name>
    <dbReference type="NCBI Taxonomy" id="412755"/>
    <lineage>
        <taxon>unclassified sequences</taxon>
        <taxon>metagenomes</taxon>
        <taxon>ecological metagenomes</taxon>
    </lineage>
</organism>
<dbReference type="EMBL" id="BARV01007517">
    <property type="protein sequence ID" value="GAI09052.1"/>
    <property type="molecule type" value="Genomic_DNA"/>
</dbReference>
<protein>
    <submittedName>
        <fullName evidence="1">Uncharacterized protein</fullName>
    </submittedName>
</protein>
<reference evidence="1" key="1">
    <citation type="journal article" date="2014" name="Front. Microbiol.">
        <title>High frequency of phylogenetically diverse reductive dehalogenase-homologous genes in deep subseafloor sedimentary metagenomes.</title>
        <authorList>
            <person name="Kawai M."/>
            <person name="Futagami T."/>
            <person name="Toyoda A."/>
            <person name="Takaki Y."/>
            <person name="Nishi S."/>
            <person name="Hori S."/>
            <person name="Arai W."/>
            <person name="Tsubouchi T."/>
            <person name="Morono Y."/>
            <person name="Uchiyama I."/>
            <person name="Ito T."/>
            <person name="Fujiyama A."/>
            <person name="Inagaki F."/>
            <person name="Takami H."/>
        </authorList>
    </citation>
    <scope>NUCLEOTIDE SEQUENCE</scope>
    <source>
        <strain evidence="1">Expedition CK06-06</strain>
    </source>
</reference>
<dbReference type="AlphaFoldDB" id="X1KPQ5"/>
<gene>
    <name evidence="1" type="ORF">S06H3_15290</name>
</gene>
<comment type="caution">
    <text evidence="1">The sequence shown here is derived from an EMBL/GenBank/DDBJ whole genome shotgun (WGS) entry which is preliminary data.</text>
</comment>
<evidence type="ECO:0000313" key="1">
    <source>
        <dbReference type="EMBL" id="GAI09052.1"/>
    </source>
</evidence>
<name>X1KPQ5_9ZZZZ</name>
<sequence length="52" mass="5786">MSIGTGDVDALYARFAASIIKDKHLKYGAPGIHWNQGFEDRIQVILLTQDNP</sequence>